<gene>
    <name evidence="3" type="ORF">DCC81_12410</name>
</gene>
<protein>
    <recommendedName>
        <fullName evidence="5">Galactose oxidase</fullName>
    </recommendedName>
</protein>
<keyword evidence="2" id="KW-0677">Repeat</keyword>
<dbReference type="InterPro" id="IPR006652">
    <property type="entry name" value="Kelch_1"/>
</dbReference>
<evidence type="ECO:0000256" key="1">
    <source>
        <dbReference type="ARBA" id="ARBA00022441"/>
    </source>
</evidence>
<dbReference type="EMBL" id="QCYK01000002">
    <property type="protein sequence ID" value="PUZ25105.1"/>
    <property type="molecule type" value="Genomic_DNA"/>
</dbReference>
<dbReference type="PROSITE" id="PS51257">
    <property type="entry name" value="PROKAR_LIPOPROTEIN"/>
    <property type="match status" value="1"/>
</dbReference>
<dbReference type="Gene3D" id="2.120.10.80">
    <property type="entry name" value="Kelch-type beta propeller"/>
    <property type="match status" value="2"/>
</dbReference>
<proteinExistence type="predicted"/>
<dbReference type="RefSeq" id="WP_108686942.1">
    <property type="nucleotide sequence ID" value="NZ_QCYK01000002.1"/>
</dbReference>
<dbReference type="PANTHER" id="PTHR45632">
    <property type="entry name" value="LD33804P"/>
    <property type="match status" value="1"/>
</dbReference>
<comment type="caution">
    <text evidence="3">The sequence shown here is derived from an EMBL/GenBank/DDBJ whole genome shotgun (WGS) entry which is preliminary data.</text>
</comment>
<dbReference type="PANTHER" id="PTHR45632:SF3">
    <property type="entry name" value="KELCH-LIKE PROTEIN 32"/>
    <property type="match status" value="1"/>
</dbReference>
<dbReference type="SUPFAM" id="SSF117281">
    <property type="entry name" value="Kelch motif"/>
    <property type="match status" value="2"/>
</dbReference>
<organism evidence="3 4">
    <name type="scientific">Chitinophaga parva</name>
    <dbReference type="NCBI Taxonomy" id="2169414"/>
    <lineage>
        <taxon>Bacteria</taxon>
        <taxon>Pseudomonadati</taxon>
        <taxon>Bacteroidota</taxon>
        <taxon>Chitinophagia</taxon>
        <taxon>Chitinophagales</taxon>
        <taxon>Chitinophagaceae</taxon>
        <taxon>Chitinophaga</taxon>
    </lineage>
</organism>
<keyword evidence="1" id="KW-0880">Kelch repeat</keyword>
<sequence length="345" mass="37694">MRLLKGSWLVLLLAAVACSKSDNNDKLGNWHKDGSVGSLPAGRILSAGFVVGDSAYYGTGFDGNVGTTAFWTYEVKNHTWNQIADFTGAPRWAAAAFGAGGKGYVGTGYDGQYYYNDFYQYDPKTGAWTRIQDLPGTKRRYATGFGIGDTGYLTSGQDSTPAAKKDFYYLNTSSNTWTKGYGEYNGDPRYGATVFVLNNIAYFATGMSNSGTTTTDFYAMSPDSLKAGVNPWHKLRDITNSSVDSYDDKYTTIVRTYGAAFTIGDKGYIATGQNGGSTQTCWEYDYKTDQWTQKSDFEGNARYGAFGFTLNNHGYIAGGGSSQSTNSLYTDMYWFAPNETLTAND</sequence>
<name>A0A2T7BFQ0_9BACT</name>
<dbReference type="InterPro" id="IPR015915">
    <property type="entry name" value="Kelch-typ_b-propeller"/>
</dbReference>
<dbReference type="AlphaFoldDB" id="A0A2T7BFQ0"/>
<keyword evidence="4" id="KW-1185">Reference proteome</keyword>
<accession>A0A2T7BFQ0</accession>
<dbReference type="Proteomes" id="UP000244450">
    <property type="component" value="Unassembled WGS sequence"/>
</dbReference>
<evidence type="ECO:0000313" key="4">
    <source>
        <dbReference type="Proteomes" id="UP000244450"/>
    </source>
</evidence>
<dbReference type="Pfam" id="PF01344">
    <property type="entry name" value="Kelch_1"/>
    <property type="match status" value="1"/>
</dbReference>
<reference evidence="3 4" key="1">
    <citation type="submission" date="2018-04" db="EMBL/GenBank/DDBJ databases">
        <title>Chitinophaga fuyangensis sp. nov., isolated from soil in a chemical factory.</title>
        <authorList>
            <person name="Chen K."/>
        </authorList>
    </citation>
    <scope>NUCLEOTIDE SEQUENCE [LARGE SCALE GENOMIC DNA]</scope>
    <source>
        <strain evidence="3 4">LY-1</strain>
    </source>
</reference>
<dbReference type="OrthoDB" id="103335at2"/>
<evidence type="ECO:0000256" key="2">
    <source>
        <dbReference type="ARBA" id="ARBA00022737"/>
    </source>
</evidence>
<evidence type="ECO:0008006" key="5">
    <source>
        <dbReference type="Google" id="ProtNLM"/>
    </source>
</evidence>
<evidence type="ECO:0000313" key="3">
    <source>
        <dbReference type="EMBL" id="PUZ25105.1"/>
    </source>
</evidence>